<organism evidence="1 2">
    <name type="scientific">Catharanthus roseus</name>
    <name type="common">Madagascar periwinkle</name>
    <name type="synonym">Vinca rosea</name>
    <dbReference type="NCBI Taxonomy" id="4058"/>
    <lineage>
        <taxon>Eukaryota</taxon>
        <taxon>Viridiplantae</taxon>
        <taxon>Streptophyta</taxon>
        <taxon>Embryophyta</taxon>
        <taxon>Tracheophyta</taxon>
        <taxon>Spermatophyta</taxon>
        <taxon>Magnoliopsida</taxon>
        <taxon>eudicotyledons</taxon>
        <taxon>Gunneridae</taxon>
        <taxon>Pentapetalae</taxon>
        <taxon>asterids</taxon>
        <taxon>lamiids</taxon>
        <taxon>Gentianales</taxon>
        <taxon>Apocynaceae</taxon>
        <taxon>Rauvolfioideae</taxon>
        <taxon>Vinceae</taxon>
        <taxon>Catharanthinae</taxon>
        <taxon>Catharanthus</taxon>
    </lineage>
</organism>
<reference evidence="2" key="1">
    <citation type="journal article" date="2023" name="Nat. Plants">
        <title>Single-cell RNA sequencing provides a high-resolution roadmap for understanding the multicellular compartmentation of specialized metabolism.</title>
        <authorList>
            <person name="Sun S."/>
            <person name="Shen X."/>
            <person name="Li Y."/>
            <person name="Li Y."/>
            <person name="Wang S."/>
            <person name="Li R."/>
            <person name="Zhang H."/>
            <person name="Shen G."/>
            <person name="Guo B."/>
            <person name="Wei J."/>
            <person name="Xu J."/>
            <person name="St-Pierre B."/>
            <person name="Chen S."/>
            <person name="Sun C."/>
        </authorList>
    </citation>
    <scope>NUCLEOTIDE SEQUENCE [LARGE SCALE GENOMIC DNA]</scope>
</reference>
<sequence>MAKKKFTKQVRQSQIESEQIAVEKVAMEEDCNTSIVLKTSQSASKTLGTEDTSPSSKSDAPETIQGWLVFKVDSEEDRQKILDGGPYIIYGRPLILKNIPPLFEFGVYTNTIVPVWVTLLRLLVDLWNAQVLAKIYSKIGKPLCINAMIGRKERISYARVLVEMDIAKDLVKEVPIKLPNGKLREQYVIYEHLPKSCSPCQEQHIYKVIEKDANHDSGMIQGQKE</sequence>
<dbReference type="EMBL" id="CM044706">
    <property type="protein sequence ID" value="KAI5657840.1"/>
    <property type="molecule type" value="Genomic_DNA"/>
</dbReference>
<dbReference type="Proteomes" id="UP001060085">
    <property type="component" value="Linkage Group LG06"/>
</dbReference>
<gene>
    <name evidence="1" type="ORF">M9H77_26633</name>
</gene>
<protein>
    <submittedName>
        <fullName evidence="1">Uncharacterized protein</fullName>
    </submittedName>
</protein>
<name>A0ACC0ABS5_CATRO</name>
<comment type="caution">
    <text evidence="1">The sequence shown here is derived from an EMBL/GenBank/DDBJ whole genome shotgun (WGS) entry which is preliminary data.</text>
</comment>
<accession>A0ACC0ABS5</accession>
<evidence type="ECO:0000313" key="1">
    <source>
        <dbReference type="EMBL" id="KAI5657840.1"/>
    </source>
</evidence>
<proteinExistence type="predicted"/>
<evidence type="ECO:0000313" key="2">
    <source>
        <dbReference type="Proteomes" id="UP001060085"/>
    </source>
</evidence>
<keyword evidence="2" id="KW-1185">Reference proteome</keyword>